<dbReference type="InterPro" id="IPR012094">
    <property type="entry name" value="tRNA_Ile_lys_synt"/>
</dbReference>
<accession>A0A1I5K5M1</accession>
<evidence type="ECO:0000256" key="2">
    <source>
        <dbReference type="ARBA" id="ARBA00022490"/>
    </source>
</evidence>
<dbReference type="InterPro" id="IPR012795">
    <property type="entry name" value="tRNA_Ile_lys_synt_N"/>
</dbReference>
<evidence type="ECO:0000256" key="8">
    <source>
        <dbReference type="HAMAP-Rule" id="MF_01161"/>
    </source>
</evidence>
<dbReference type="SUPFAM" id="SSF82829">
    <property type="entry name" value="MesJ substrate recognition domain-like"/>
    <property type="match status" value="1"/>
</dbReference>
<dbReference type="GO" id="GO:0005737">
    <property type="term" value="C:cytoplasm"/>
    <property type="evidence" value="ECO:0007669"/>
    <property type="project" value="UniProtKB-SubCell"/>
</dbReference>
<keyword evidence="3 8" id="KW-0436">Ligase</keyword>
<evidence type="ECO:0000259" key="9">
    <source>
        <dbReference type="SMART" id="SM00977"/>
    </source>
</evidence>
<keyword evidence="6 8" id="KW-0067">ATP-binding</keyword>
<keyword evidence="5 8" id="KW-0547">Nucleotide-binding</keyword>
<dbReference type="SMART" id="SM00977">
    <property type="entry name" value="TilS_C"/>
    <property type="match status" value="1"/>
</dbReference>
<comment type="subcellular location">
    <subcellularLocation>
        <location evidence="1 8">Cytoplasm</location>
    </subcellularLocation>
</comment>
<dbReference type="Pfam" id="PF11734">
    <property type="entry name" value="TilS_C"/>
    <property type="match status" value="1"/>
</dbReference>
<dbReference type="SUPFAM" id="SSF56037">
    <property type="entry name" value="PheT/TilS domain"/>
    <property type="match status" value="1"/>
</dbReference>
<dbReference type="EMBL" id="FOWP01000002">
    <property type="protein sequence ID" value="SFO80310.1"/>
    <property type="molecule type" value="Genomic_DNA"/>
</dbReference>
<protein>
    <recommendedName>
        <fullName evidence="8">tRNA(Ile)-lysidine synthase</fullName>
        <ecNumber evidence="8">6.3.4.19</ecNumber>
    </recommendedName>
    <alternativeName>
        <fullName evidence="8">tRNA(Ile)-2-lysyl-cytidine synthase</fullName>
    </alternativeName>
    <alternativeName>
        <fullName evidence="8">tRNA(Ile)-lysidine synthetase</fullName>
    </alternativeName>
</protein>
<evidence type="ECO:0000256" key="7">
    <source>
        <dbReference type="ARBA" id="ARBA00048539"/>
    </source>
</evidence>
<dbReference type="AlphaFoldDB" id="A0A1I5K5M1"/>
<keyword evidence="4 8" id="KW-0819">tRNA processing</keyword>
<evidence type="ECO:0000256" key="4">
    <source>
        <dbReference type="ARBA" id="ARBA00022694"/>
    </source>
</evidence>
<dbReference type="InterPro" id="IPR015262">
    <property type="entry name" value="tRNA_Ile_lys_synt_subst-bd"/>
</dbReference>
<dbReference type="NCBIfam" id="TIGR02433">
    <property type="entry name" value="lysidine_TilS_C"/>
    <property type="match status" value="1"/>
</dbReference>
<proteinExistence type="inferred from homology"/>
<dbReference type="Gene3D" id="1.20.59.20">
    <property type="match status" value="1"/>
</dbReference>
<evidence type="ECO:0000313" key="11">
    <source>
        <dbReference type="Proteomes" id="UP000182400"/>
    </source>
</evidence>
<evidence type="ECO:0000256" key="1">
    <source>
        <dbReference type="ARBA" id="ARBA00004496"/>
    </source>
</evidence>
<dbReference type="SUPFAM" id="SSF52402">
    <property type="entry name" value="Adenine nucleotide alpha hydrolases-like"/>
    <property type="match status" value="1"/>
</dbReference>
<dbReference type="HAMAP" id="MF_01161">
    <property type="entry name" value="tRNA_Ile_lys_synt"/>
    <property type="match status" value="1"/>
</dbReference>
<dbReference type="PANTHER" id="PTHR43033">
    <property type="entry name" value="TRNA(ILE)-LYSIDINE SYNTHASE-RELATED"/>
    <property type="match status" value="1"/>
</dbReference>
<dbReference type="NCBIfam" id="TIGR02432">
    <property type="entry name" value="lysidine_TilS_N"/>
    <property type="match status" value="1"/>
</dbReference>
<name>A0A1I5K5M1_9GAMM</name>
<evidence type="ECO:0000256" key="3">
    <source>
        <dbReference type="ARBA" id="ARBA00022598"/>
    </source>
</evidence>
<keyword evidence="2 8" id="KW-0963">Cytoplasm</keyword>
<evidence type="ECO:0000256" key="6">
    <source>
        <dbReference type="ARBA" id="ARBA00022840"/>
    </source>
</evidence>
<comment type="function">
    <text evidence="8">Ligates lysine onto the cytidine present at position 34 of the AUA codon-specific tRNA(Ile) that contains the anticodon CAU, in an ATP-dependent manner. Cytidine is converted to lysidine, thus changing the amino acid specificity of the tRNA from methionine to isoleucine.</text>
</comment>
<feature type="domain" description="Lysidine-tRNA(Ile) synthetase C-terminal" evidence="9">
    <location>
        <begin position="362"/>
        <end position="430"/>
    </location>
</feature>
<dbReference type="EC" id="6.3.4.19" evidence="8"/>
<dbReference type="GO" id="GO:0005524">
    <property type="term" value="F:ATP binding"/>
    <property type="evidence" value="ECO:0007669"/>
    <property type="project" value="UniProtKB-UniRule"/>
</dbReference>
<dbReference type="Gene3D" id="3.40.50.620">
    <property type="entry name" value="HUPs"/>
    <property type="match status" value="1"/>
</dbReference>
<dbReference type="GO" id="GO:0006400">
    <property type="term" value="P:tRNA modification"/>
    <property type="evidence" value="ECO:0007669"/>
    <property type="project" value="UniProtKB-UniRule"/>
</dbReference>
<organism evidence="10 11">
    <name type="scientific">Ectopseudomonas composti</name>
    <dbReference type="NCBI Taxonomy" id="658457"/>
    <lineage>
        <taxon>Bacteria</taxon>
        <taxon>Pseudomonadati</taxon>
        <taxon>Pseudomonadota</taxon>
        <taxon>Gammaproteobacteria</taxon>
        <taxon>Pseudomonadales</taxon>
        <taxon>Pseudomonadaceae</taxon>
        <taxon>Ectopseudomonas</taxon>
    </lineage>
</organism>
<dbReference type="InterPro" id="IPR012796">
    <property type="entry name" value="Lysidine-tRNA-synth_C"/>
</dbReference>
<comment type="domain">
    <text evidence="8">The N-terminal region contains the highly conserved SGGXDS motif, predicted to be a P-loop motif involved in ATP binding.</text>
</comment>
<dbReference type="GO" id="GO:0032267">
    <property type="term" value="F:tRNA(Ile)-lysidine synthase activity"/>
    <property type="evidence" value="ECO:0007669"/>
    <property type="project" value="UniProtKB-EC"/>
</dbReference>
<dbReference type="InterPro" id="IPR014729">
    <property type="entry name" value="Rossmann-like_a/b/a_fold"/>
</dbReference>
<dbReference type="Pfam" id="PF09179">
    <property type="entry name" value="TilS"/>
    <property type="match status" value="1"/>
</dbReference>
<dbReference type="Pfam" id="PF01171">
    <property type="entry name" value="ATP_bind_3"/>
    <property type="match status" value="1"/>
</dbReference>
<sequence length="441" mass="49011">MMTALDLRLRQALQPWRAAPAWRIAFSGGLDSSVLLHLLADWARSEDLPPISAIHVHHGLQAAADAWPEHCARVCVQLGIALEVVRVQVAPGASLEQAARNARYEVFAERLGVGDVLLSAQHRDDQAETLLFRLLRGAGVRGLAAMPASRPLGQGSLLRPLLDSSRAELHEYALSHGIAWIEDPSNADERFSRNFLRRQVMPLLAGRWPQVTASLERSARHLGEAQQLLDELAEMDLVAARGVSACPWLPLQSLDLSALSALSDARQRNLLRYWLAPLTRMPDSDHWAGWCDLRDAVVDATPIWRLADGELHRADGRLWWLSGEWLNPLTMIDLPCAAFRESAELPGNGRVQVLGELPHGRWHLRYRQGGESLQVPGRGRRDLKRLLNEMRVPAFVRPRLPLLFDAEELVAVANLTQSPGVEACEARLHWSPPIGAQGLSW</sequence>
<feature type="binding site" evidence="8">
    <location>
        <begin position="27"/>
        <end position="32"/>
    </location>
    <ligand>
        <name>ATP</name>
        <dbReference type="ChEBI" id="CHEBI:30616"/>
    </ligand>
</feature>
<evidence type="ECO:0000256" key="5">
    <source>
        <dbReference type="ARBA" id="ARBA00022741"/>
    </source>
</evidence>
<dbReference type="InterPro" id="IPR011063">
    <property type="entry name" value="TilS/TtcA_N"/>
</dbReference>
<gene>
    <name evidence="8" type="primary">tilS</name>
    <name evidence="10" type="ORF">SAMN05216601_102190</name>
</gene>
<comment type="catalytic activity">
    <reaction evidence="7 8">
        <text>cytidine(34) in tRNA(Ile2) + L-lysine + ATP = lysidine(34) in tRNA(Ile2) + AMP + diphosphate + H(+)</text>
        <dbReference type="Rhea" id="RHEA:43744"/>
        <dbReference type="Rhea" id="RHEA-COMP:10625"/>
        <dbReference type="Rhea" id="RHEA-COMP:10670"/>
        <dbReference type="ChEBI" id="CHEBI:15378"/>
        <dbReference type="ChEBI" id="CHEBI:30616"/>
        <dbReference type="ChEBI" id="CHEBI:32551"/>
        <dbReference type="ChEBI" id="CHEBI:33019"/>
        <dbReference type="ChEBI" id="CHEBI:82748"/>
        <dbReference type="ChEBI" id="CHEBI:83665"/>
        <dbReference type="ChEBI" id="CHEBI:456215"/>
        <dbReference type="EC" id="6.3.4.19"/>
    </reaction>
</comment>
<dbReference type="PANTHER" id="PTHR43033:SF1">
    <property type="entry name" value="TRNA(ILE)-LYSIDINE SYNTHASE-RELATED"/>
    <property type="match status" value="1"/>
</dbReference>
<reference evidence="10 11" key="1">
    <citation type="submission" date="2016-10" db="EMBL/GenBank/DDBJ databases">
        <authorList>
            <person name="de Groot N.N."/>
        </authorList>
    </citation>
    <scope>NUCLEOTIDE SEQUENCE [LARGE SCALE GENOMIC DNA]</scope>
    <source>
        <strain evidence="10 11">CCUG 59231</strain>
    </source>
</reference>
<evidence type="ECO:0000313" key="10">
    <source>
        <dbReference type="EMBL" id="SFO80310.1"/>
    </source>
</evidence>
<comment type="similarity">
    <text evidence="8">Belongs to the tRNA(Ile)-lysidine synthase family.</text>
</comment>
<dbReference type="CDD" id="cd01992">
    <property type="entry name" value="TilS_N"/>
    <property type="match status" value="1"/>
</dbReference>
<dbReference type="STRING" id="658457.SAMN05216601_102190"/>
<dbReference type="Proteomes" id="UP000182400">
    <property type="component" value="Unassembled WGS sequence"/>
</dbReference>